<comment type="caution">
    <text evidence="2">The sequence shown here is derived from an EMBL/GenBank/DDBJ whole genome shotgun (WGS) entry which is preliminary data.</text>
</comment>
<gene>
    <name evidence="2" type="ORF">NB703_000498</name>
</gene>
<feature type="transmembrane region" description="Helical" evidence="1">
    <location>
        <begin position="33"/>
        <end position="52"/>
    </location>
</feature>
<reference evidence="2" key="1">
    <citation type="submission" date="2022-06" db="EMBL/GenBank/DDBJ databases">
        <title>Dynamics of rice microbiomes reveals core vertical transmitted seed endophytes.</title>
        <authorList>
            <person name="Liao K."/>
            <person name="Zhang X."/>
        </authorList>
    </citation>
    <scope>NUCLEOTIDE SEQUENCE</scope>
    <source>
        <strain evidence="2">JT1-17</strain>
    </source>
</reference>
<dbReference type="AlphaFoldDB" id="A0AAJ1FSF9"/>
<keyword evidence="1" id="KW-1133">Transmembrane helix</keyword>
<evidence type="ECO:0000313" key="3">
    <source>
        <dbReference type="Proteomes" id="UP001208888"/>
    </source>
</evidence>
<sequence>MASGEDNACTLGIGDNRSIGSINRVRISSLHQYAMLVLFIPAQAGIFFWFSPRKEQRMEYFQRISVSFLLLVSPVALASSPEAWQKSQQVMRQACINASTLSKVKVLGQVVEYDDSVGYSALLLEGLYPQKHMKNRRGRELCLFQRSSGRASVSEANQYRLAK</sequence>
<accession>A0AAJ1FSF9</accession>
<organism evidence="2 3">
    <name type="scientific">Pantoea ananas</name>
    <name type="common">Erwinia uredovora</name>
    <dbReference type="NCBI Taxonomy" id="553"/>
    <lineage>
        <taxon>Bacteria</taxon>
        <taxon>Pseudomonadati</taxon>
        <taxon>Pseudomonadota</taxon>
        <taxon>Gammaproteobacteria</taxon>
        <taxon>Enterobacterales</taxon>
        <taxon>Erwiniaceae</taxon>
        <taxon>Pantoea</taxon>
    </lineage>
</organism>
<keyword evidence="1" id="KW-0812">Transmembrane</keyword>
<keyword evidence="1" id="KW-0472">Membrane</keyword>
<dbReference type="Proteomes" id="UP001208888">
    <property type="component" value="Unassembled WGS sequence"/>
</dbReference>
<dbReference type="EMBL" id="JANFVX010000001">
    <property type="protein sequence ID" value="MCW0342405.1"/>
    <property type="molecule type" value="Genomic_DNA"/>
</dbReference>
<evidence type="ECO:0000256" key="1">
    <source>
        <dbReference type="SAM" id="Phobius"/>
    </source>
</evidence>
<name>A0AAJ1FSF9_PANAN</name>
<proteinExistence type="predicted"/>
<protein>
    <submittedName>
        <fullName evidence="2">Uncharacterized protein</fullName>
    </submittedName>
</protein>
<evidence type="ECO:0000313" key="2">
    <source>
        <dbReference type="EMBL" id="MCW0342405.1"/>
    </source>
</evidence>